<keyword evidence="3" id="KW-0342">GTP-binding</keyword>
<evidence type="ECO:0000256" key="2">
    <source>
        <dbReference type="ARBA" id="ARBA00022741"/>
    </source>
</evidence>
<dbReference type="RefSeq" id="XP_022340368.1">
    <property type="nucleotide sequence ID" value="XM_022484660.1"/>
</dbReference>
<gene>
    <name evidence="5 6 7" type="primary">LOC111135002</name>
</gene>
<dbReference type="NCBIfam" id="TIGR00231">
    <property type="entry name" value="small_GTP"/>
    <property type="match status" value="1"/>
</dbReference>
<dbReference type="RefSeq" id="XP_022340367.1">
    <property type="nucleotide sequence ID" value="XM_022484659.1"/>
</dbReference>
<dbReference type="GeneID" id="111135002"/>
<dbReference type="GO" id="GO:0032484">
    <property type="term" value="P:Ral protein signal transduction"/>
    <property type="evidence" value="ECO:0007669"/>
    <property type="project" value="TreeGrafter"/>
</dbReference>
<evidence type="ECO:0000313" key="7">
    <source>
        <dbReference type="RefSeq" id="XP_022340368.1"/>
    </source>
</evidence>
<evidence type="ECO:0000313" key="4">
    <source>
        <dbReference type="Proteomes" id="UP000694844"/>
    </source>
</evidence>
<keyword evidence="2" id="KW-0547">Nucleotide-binding</keyword>
<sequence>MGKISKLLVCGHVGVGKTAAIEQLIYGNHTVGTPMFPTIEDIYSAMIETDRGVKEKVIIYDTGLLDENKSELPRHYFSFPDGFVLFYDITNMESFQKLDKIKKDIDRYKDKREVHIAVIGNKTDLQTGREVDKERATVWAQREKVKLFEGTVSQRKTIIDPFVWITSRITQPQINRSKPSRWQTLSAKGKYVAAQQKRLTTLQMSLRDLPGKSAFLSGRKGKGANANTD</sequence>
<dbReference type="PROSITE" id="PS51421">
    <property type="entry name" value="RAS"/>
    <property type="match status" value="1"/>
</dbReference>
<dbReference type="PANTHER" id="PTHR46152:SF3">
    <property type="entry name" value="NF-KAPPA-B INHIBITOR-INTERACTING RAS-LIKE PROTEIN"/>
    <property type="match status" value="1"/>
</dbReference>
<proteinExistence type="inferred from homology"/>
<dbReference type="AlphaFoldDB" id="A0A8B8EI86"/>
<organism evidence="4 6">
    <name type="scientific">Crassostrea virginica</name>
    <name type="common">Eastern oyster</name>
    <dbReference type="NCBI Taxonomy" id="6565"/>
    <lineage>
        <taxon>Eukaryota</taxon>
        <taxon>Metazoa</taxon>
        <taxon>Spiralia</taxon>
        <taxon>Lophotrochozoa</taxon>
        <taxon>Mollusca</taxon>
        <taxon>Bivalvia</taxon>
        <taxon>Autobranchia</taxon>
        <taxon>Pteriomorphia</taxon>
        <taxon>Ostreida</taxon>
        <taxon>Ostreoidea</taxon>
        <taxon>Ostreidae</taxon>
        <taxon>Crassostrea</taxon>
    </lineage>
</organism>
<dbReference type="Pfam" id="PF00071">
    <property type="entry name" value="Ras"/>
    <property type="match status" value="1"/>
</dbReference>
<reference evidence="5 6" key="1">
    <citation type="submission" date="2025-04" db="UniProtKB">
        <authorList>
            <consortium name="RefSeq"/>
        </authorList>
    </citation>
    <scope>IDENTIFICATION</scope>
    <source>
        <tissue evidence="5 6">Whole sample</tissue>
    </source>
</reference>
<dbReference type="Gene3D" id="3.40.50.300">
    <property type="entry name" value="P-loop containing nucleotide triphosphate hydrolases"/>
    <property type="match status" value="1"/>
</dbReference>
<dbReference type="InterPro" id="IPR042227">
    <property type="entry name" value="KBRS"/>
</dbReference>
<dbReference type="Proteomes" id="UP000694844">
    <property type="component" value="Chromosome 5"/>
</dbReference>
<dbReference type="InterPro" id="IPR005225">
    <property type="entry name" value="Small_GTP-bd"/>
</dbReference>
<dbReference type="PANTHER" id="PTHR46152">
    <property type="entry name" value="NF-KAPPA-B INHIBITOR-INTERACTING RAS-LIKE PROTEIN"/>
    <property type="match status" value="1"/>
</dbReference>
<dbReference type="SMART" id="SM00173">
    <property type="entry name" value="RAS"/>
    <property type="match status" value="1"/>
</dbReference>
<dbReference type="GO" id="GO:0032794">
    <property type="term" value="F:GTPase activating protein binding"/>
    <property type="evidence" value="ECO:0007669"/>
    <property type="project" value="TreeGrafter"/>
</dbReference>
<evidence type="ECO:0000256" key="3">
    <source>
        <dbReference type="ARBA" id="ARBA00023134"/>
    </source>
</evidence>
<dbReference type="SUPFAM" id="SSF52540">
    <property type="entry name" value="P-loop containing nucleoside triphosphate hydrolases"/>
    <property type="match status" value="1"/>
</dbReference>
<evidence type="ECO:0000256" key="1">
    <source>
        <dbReference type="ARBA" id="ARBA00008094"/>
    </source>
</evidence>
<dbReference type="PRINTS" id="PR00449">
    <property type="entry name" value="RASTRNSFRMNG"/>
</dbReference>
<dbReference type="InterPro" id="IPR027417">
    <property type="entry name" value="P-loop_NTPase"/>
</dbReference>
<comment type="similarity">
    <text evidence="1">Belongs to the small GTPase superfamily. Ras family. KappaB-Ras subfamily.</text>
</comment>
<dbReference type="OrthoDB" id="10002389at2759"/>
<keyword evidence="4" id="KW-1185">Reference proteome</keyword>
<dbReference type="InterPro" id="IPR001806">
    <property type="entry name" value="Small_GTPase"/>
</dbReference>
<name>A0A8B8EI86_CRAVI</name>
<dbReference type="GO" id="GO:0043124">
    <property type="term" value="P:negative regulation of canonical NF-kappaB signal transduction"/>
    <property type="evidence" value="ECO:0007669"/>
    <property type="project" value="InterPro"/>
</dbReference>
<dbReference type="RefSeq" id="XP_022340366.1">
    <property type="nucleotide sequence ID" value="XM_022484658.1"/>
</dbReference>
<dbReference type="GO" id="GO:0003924">
    <property type="term" value="F:GTPase activity"/>
    <property type="evidence" value="ECO:0007669"/>
    <property type="project" value="InterPro"/>
</dbReference>
<dbReference type="KEGG" id="cvn:111135002"/>
<accession>A0A8B8EI86</accession>
<dbReference type="GO" id="GO:0005525">
    <property type="term" value="F:GTP binding"/>
    <property type="evidence" value="ECO:0007669"/>
    <property type="project" value="UniProtKB-KW"/>
</dbReference>
<dbReference type="PROSITE" id="PS51419">
    <property type="entry name" value="RAB"/>
    <property type="match status" value="1"/>
</dbReference>
<evidence type="ECO:0000313" key="5">
    <source>
        <dbReference type="RefSeq" id="XP_022340366.1"/>
    </source>
</evidence>
<evidence type="ECO:0000313" key="6">
    <source>
        <dbReference type="RefSeq" id="XP_022340367.1"/>
    </source>
</evidence>
<protein>
    <submittedName>
        <fullName evidence="5 6">NF-kappa-B inhibitor-interacting Ras-like protein 1 isoform X1</fullName>
    </submittedName>
</protein>
<dbReference type="SMART" id="SM00175">
    <property type="entry name" value="RAB"/>
    <property type="match status" value="1"/>
</dbReference>